<protein>
    <submittedName>
        <fullName evidence="1">Uncharacterized protein</fullName>
    </submittedName>
</protein>
<dbReference type="RefSeq" id="WP_089878515.1">
    <property type="nucleotide sequence ID" value="NZ_FOYS01000002.1"/>
</dbReference>
<dbReference type="Proteomes" id="UP000243250">
    <property type="component" value="Unassembled WGS sequence"/>
</dbReference>
<accession>A0A1I6GRY4</accession>
<reference evidence="2" key="1">
    <citation type="submission" date="2016-10" db="EMBL/GenBank/DDBJ databases">
        <authorList>
            <person name="Varghese N."/>
            <person name="Submissions S."/>
        </authorList>
    </citation>
    <scope>NUCLEOTIDE SEQUENCE [LARGE SCALE GENOMIC DNA]</scope>
    <source>
        <strain evidence="2">CGMCC 1.8711</strain>
    </source>
</reference>
<dbReference type="Pfam" id="PF24399">
    <property type="entry name" value="DUF7543"/>
    <property type="match status" value="1"/>
</dbReference>
<sequence length="77" mass="9415">MSWQEVRADGQITEWERSDGTATIRLRRRVDETFVVRLDRLYQSDEGRGYRRERFDSEDEALALVEEWREEYDVDDR</sequence>
<keyword evidence="2" id="KW-1185">Reference proteome</keyword>
<dbReference type="OrthoDB" id="228403at2157"/>
<evidence type="ECO:0000313" key="1">
    <source>
        <dbReference type="EMBL" id="SFR44962.1"/>
    </source>
</evidence>
<dbReference type="EMBL" id="FOYS01000002">
    <property type="protein sequence ID" value="SFR44962.1"/>
    <property type="molecule type" value="Genomic_DNA"/>
</dbReference>
<dbReference type="AlphaFoldDB" id="A0A1I6GRY4"/>
<proteinExistence type="predicted"/>
<dbReference type="InterPro" id="IPR055965">
    <property type="entry name" value="DUF7543"/>
</dbReference>
<evidence type="ECO:0000313" key="2">
    <source>
        <dbReference type="Proteomes" id="UP000243250"/>
    </source>
</evidence>
<organism evidence="1 2">
    <name type="scientific">Halogeometricum limi</name>
    <dbReference type="NCBI Taxonomy" id="555875"/>
    <lineage>
        <taxon>Archaea</taxon>
        <taxon>Methanobacteriati</taxon>
        <taxon>Methanobacteriota</taxon>
        <taxon>Stenosarchaea group</taxon>
        <taxon>Halobacteria</taxon>
        <taxon>Halobacteriales</taxon>
        <taxon>Haloferacaceae</taxon>
        <taxon>Halogeometricum</taxon>
    </lineage>
</organism>
<name>A0A1I6GRY4_9EURY</name>
<gene>
    <name evidence="1" type="ORF">SAMN04488124_1456</name>
</gene>